<organism evidence="1 2">
    <name type="scientific">Pleurodeles waltl</name>
    <name type="common">Iberian ribbed newt</name>
    <dbReference type="NCBI Taxonomy" id="8319"/>
    <lineage>
        <taxon>Eukaryota</taxon>
        <taxon>Metazoa</taxon>
        <taxon>Chordata</taxon>
        <taxon>Craniata</taxon>
        <taxon>Vertebrata</taxon>
        <taxon>Euteleostomi</taxon>
        <taxon>Amphibia</taxon>
        <taxon>Batrachia</taxon>
        <taxon>Caudata</taxon>
        <taxon>Salamandroidea</taxon>
        <taxon>Salamandridae</taxon>
        <taxon>Pleurodelinae</taxon>
        <taxon>Pleurodeles</taxon>
    </lineage>
</organism>
<dbReference type="AlphaFoldDB" id="A0AAV7LH09"/>
<gene>
    <name evidence="1" type="ORF">NDU88_004059</name>
</gene>
<name>A0AAV7LH09_PLEWA</name>
<evidence type="ECO:0000313" key="1">
    <source>
        <dbReference type="EMBL" id="KAJ1090931.1"/>
    </source>
</evidence>
<dbReference type="EMBL" id="JANPWB010000015">
    <property type="protein sequence ID" value="KAJ1090931.1"/>
    <property type="molecule type" value="Genomic_DNA"/>
</dbReference>
<comment type="caution">
    <text evidence="1">The sequence shown here is derived from an EMBL/GenBank/DDBJ whole genome shotgun (WGS) entry which is preliminary data.</text>
</comment>
<protein>
    <submittedName>
        <fullName evidence="1">Uncharacterized protein</fullName>
    </submittedName>
</protein>
<keyword evidence="2" id="KW-1185">Reference proteome</keyword>
<accession>A0AAV7LH09</accession>
<sequence>MAAAAGLCPKPCGLYGTIALRLLVKAEGQPGSTAPLLRFALQPTSRAASSSYLRQRVSVTGRYQGDRSLMPVIRFSACTLQTQFTSVNSIKAGN</sequence>
<reference evidence="1" key="1">
    <citation type="journal article" date="2022" name="bioRxiv">
        <title>Sequencing and chromosome-scale assembly of the giantPleurodeles waltlgenome.</title>
        <authorList>
            <person name="Brown T."/>
            <person name="Elewa A."/>
            <person name="Iarovenko S."/>
            <person name="Subramanian E."/>
            <person name="Araus A.J."/>
            <person name="Petzold A."/>
            <person name="Susuki M."/>
            <person name="Suzuki K.-i.T."/>
            <person name="Hayashi T."/>
            <person name="Toyoda A."/>
            <person name="Oliveira C."/>
            <person name="Osipova E."/>
            <person name="Leigh N.D."/>
            <person name="Simon A."/>
            <person name="Yun M.H."/>
        </authorList>
    </citation>
    <scope>NUCLEOTIDE SEQUENCE</scope>
    <source>
        <strain evidence="1">20211129_DDA</strain>
        <tissue evidence="1">Liver</tissue>
    </source>
</reference>
<dbReference type="Proteomes" id="UP001066276">
    <property type="component" value="Chromosome 11"/>
</dbReference>
<proteinExistence type="predicted"/>
<evidence type="ECO:0000313" key="2">
    <source>
        <dbReference type="Proteomes" id="UP001066276"/>
    </source>
</evidence>